<evidence type="ECO:0000313" key="1">
    <source>
        <dbReference type="EMBL" id="MER6907654.1"/>
    </source>
</evidence>
<sequence length="47" mass="5497">MARVERDLADNAEEQKRVTGEIESVGRRLEELRRDRAVLMGVKATWR</sequence>
<reference evidence="1 2" key="1">
    <citation type="submission" date="2024-06" db="EMBL/GenBank/DDBJ databases">
        <title>The Natural Products Discovery Center: Release of the First 8490 Sequenced Strains for Exploring Actinobacteria Biosynthetic Diversity.</title>
        <authorList>
            <person name="Kalkreuter E."/>
            <person name="Kautsar S.A."/>
            <person name="Yang D."/>
            <person name="Bader C.D."/>
            <person name="Teijaro C.N."/>
            <person name="Fluegel L."/>
            <person name="Davis C.M."/>
            <person name="Simpson J.R."/>
            <person name="Lauterbach L."/>
            <person name="Steele A.D."/>
            <person name="Gui C."/>
            <person name="Meng S."/>
            <person name="Li G."/>
            <person name="Viehrig K."/>
            <person name="Ye F."/>
            <person name="Su P."/>
            <person name="Kiefer A.F."/>
            <person name="Nichols A."/>
            <person name="Cepeda A.J."/>
            <person name="Yan W."/>
            <person name="Fan B."/>
            <person name="Jiang Y."/>
            <person name="Adhikari A."/>
            <person name="Zheng C.-J."/>
            <person name="Schuster L."/>
            <person name="Cowan T.M."/>
            <person name="Smanski M.J."/>
            <person name="Chevrette M.G."/>
            <person name="De Carvalho L.P.S."/>
            <person name="Shen B."/>
        </authorList>
    </citation>
    <scope>NUCLEOTIDE SEQUENCE [LARGE SCALE GENOMIC DNA]</scope>
    <source>
        <strain evidence="1 2">NPDC000632</strain>
    </source>
</reference>
<dbReference type="EMBL" id="JBEPCV010000034">
    <property type="protein sequence ID" value="MER6907654.1"/>
    <property type="molecule type" value="Genomic_DNA"/>
</dbReference>
<gene>
    <name evidence="1" type="ORF">ABT322_28805</name>
</gene>
<keyword evidence="2" id="KW-1185">Reference proteome</keyword>
<organism evidence="1 2">
    <name type="scientific">Streptomyces flaveolus</name>
    <dbReference type="NCBI Taxonomy" id="67297"/>
    <lineage>
        <taxon>Bacteria</taxon>
        <taxon>Bacillati</taxon>
        <taxon>Actinomycetota</taxon>
        <taxon>Actinomycetes</taxon>
        <taxon>Kitasatosporales</taxon>
        <taxon>Streptomycetaceae</taxon>
        <taxon>Streptomyces</taxon>
    </lineage>
</organism>
<protein>
    <submittedName>
        <fullName evidence="1">Uncharacterized protein</fullName>
    </submittedName>
</protein>
<name>A0ABV1VMH5_9ACTN</name>
<proteinExistence type="predicted"/>
<comment type="caution">
    <text evidence="1">The sequence shown here is derived from an EMBL/GenBank/DDBJ whole genome shotgun (WGS) entry which is preliminary data.</text>
</comment>
<accession>A0ABV1VMH5</accession>
<dbReference type="RefSeq" id="WP_350724880.1">
    <property type="nucleotide sequence ID" value="NZ_JBEPCO010000061.1"/>
</dbReference>
<dbReference type="Proteomes" id="UP001490330">
    <property type="component" value="Unassembled WGS sequence"/>
</dbReference>
<evidence type="ECO:0000313" key="2">
    <source>
        <dbReference type="Proteomes" id="UP001490330"/>
    </source>
</evidence>